<evidence type="ECO:0000256" key="5">
    <source>
        <dbReference type="ARBA" id="ARBA00023237"/>
    </source>
</evidence>
<evidence type="ECO:0000259" key="7">
    <source>
        <dbReference type="Pfam" id="PF07980"/>
    </source>
</evidence>
<keyword evidence="3" id="KW-0732">Signal</keyword>
<dbReference type="Pfam" id="PF14322">
    <property type="entry name" value="SusD-like_3"/>
    <property type="match status" value="1"/>
</dbReference>
<dbReference type="CDD" id="cd08977">
    <property type="entry name" value="SusD"/>
    <property type="match status" value="1"/>
</dbReference>
<dbReference type="InterPro" id="IPR011990">
    <property type="entry name" value="TPR-like_helical_dom_sf"/>
</dbReference>
<dbReference type="InterPro" id="IPR033985">
    <property type="entry name" value="SusD-like_N"/>
</dbReference>
<evidence type="ECO:0000313" key="9">
    <source>
        <dbReference type="EMBL" id="MEE6186659.1"/>
    </source>
</evidence>
<reference evidence="9 10" key="1">
    <citation type="submission" date="2024-01" db="EMBL/GenBank/DDBJ databases">
        <title>Niabella digestum sp. nov., isolated from waste digestion system.</title>
        <authorList>
            <person name="Zhang L."/>
        </authorList>
    </citation>
    <scope>NUCLEOTIDE SEQUENCE [LARGE SCALE GENOMIC DNA]</scope>
    <source>
        <strain evidence="9 10">A18</strain>
    </source>
</reference>
<dbReference type="InterPro" id="IPR012944">
    <property type="entry name" value="SusD_RagB_dom"/>
</dbReference>
<evidence type="ECO:0000313" key="10">
    <source>
        <dbReference type="Proteomes" id="UP001357452"/>
    </source>
</evidence>
<keyword evidence="4" id="KW-0472">Membrane</keyword>
<evidence type="ECO:0000256" key="6">
    <source>
        <dbReference type="SAM" id="Coils"/>
    </source>
</evidence>
<feature type="coiled-coil region" evidence="6">
    <location>
        <begin position="178"/>
        <end position="212"/>
    </location>
</feature>
<evidence type="ECO:0000259" key="8">
    <source>
        <dbReference type="Pfam" id="PF14322"/>
    </source>
</evidence>
<protein>
    <submittedName>
        <fullName evidence="9">RagB/SusD family nutrient uptake outer membrane protein</fullName>
    </submittedName>
</protein>
<feature type="domain" description="RagB/SusD" evidence="7">
    <location>
        <begin position="338"/>
        <end position="412"/>
    </location>
</feature>
<comment type="subcellular location">
    <subcellularLocation>
        <location evidence="1">Cell outer membrane</location>
    </subcellularLocation>
</comment>
<dbReference type="Proteomes" id="UP001357452">
    <property type="component" value="Unassembled WGS sequence"/>
</dbReference>
<proteinExistence type="inferred from homology"/>
<comment type="similarity">
    <text evidence="2">Belongs to the SusD family.</text>
</comment>
<keyword evidence="10" id="KW-1185">Reference proteome</keyword>
<dbReference type="RefSeq" id="WP_330974066.1">
    <property type="nucleotide sequence ID" value="NZ_JAZGLY010000002.1"/>
</dbReference>
<evidence type="ECO:0000256" key="1">
    <source>
        <dbReference type="ARBA" id="ARBA00004442"/>
    </source>
</evidence>
<dbReference type="SUPFAM" id="SSF48452">
    <property type="entry name" value="TPR-like"/>
    <property type="match status" value="1"/>
</dbReference>
<evidence type="ECO:0000256" key="3">
    <source>
        <dbReference type="ARBA" id="ARBA00022729"/>
    </source>
</evidence>
<sequence length="448" mass="50629">MKAKYIYQIVLIPFLGALLSCSKFLNVEPKDNTSDAVTIVDETSANTALNGVYEALASAGYYGQIFQFTTYLRGGDLEWGDSRTVNREFIQRDVRADNEEVNNVWVAIYRTINRANHVIKKVPALPDDVINDTKRDQITGEAYFIRALAYFDLARVWGGVQLILEPTESLDASKGIPRSSLQDTYAQVLSDLNEAEQRLPETTNRVRATKKTVWALKARYYLYQQQWAEAENYATKLIDDSQYELIKPYSSWFANNVVGTRESILETTYNAANPNNHRTAWQPPANGGVRRWYPSDAFIQQITDPAIGGGRKALVAQSNDGSWYGNLYYRTPAVDPSYILRIAEMYLIRAEARAHQAGKRSLALADLNAVRDRAELLPLALSDEQELLLAIEKEKHYEFAFEPHYWFDLVRTGRVGAVLNVTDPNKYVLPIPIAQLLVDPALTPNPGY</sequence>
<feature type="domain" description="SusD-like N-terminal" evidence="8">
    <location>
        <begin position="23"/>
        <end position="222"/>
    </location>
</feature>
<dbReference type="Pfam" id="PF07980">
    <property type="entry name" value="SusD_RagB"/>
    <property type="match status" value="1"/>
</dbReference>
<keyword evidence="5" id="KW-0998">Cell outer membrane</keyword>
<keyword evidence="6" id="KW-0175">Coiled coil</keyword>
<evidence type="ECO:0000256" key="4">
    <source>
        <dbReference type="ARBA" id="ARBA00023136"/>
    </source>
</evidence>
<comment type="caution">
    <text evidence="9">The sequence shown here is derived from an EMBL/GenBank/DDBJ whole genome shotgun (WGS) entry which is preliminary data.</text>
</comment>
<organism evidence="9 10">
    <name type="scientific">Niabella digestorum</name>
    <dbReference type="NCBI Taxonomy" id="3117701"/>
    <lineage>
        <taxon>Bacteria</taxon>
        <taxon>Pseudomonadati</taxon>
        <taxon>Bacteroidota</taxon>
        <taxon>Chitinophagia</taxon>
        <taxon>Chitinophagales</taxon>
        <taxon>Chitinophagaceae</taxon>
        <taxon>Niabella</taxon>
    </lineage>
</organism>
<evidence type="ECO:0000256" key="2">
    <source>
        <dbReference type="ARBA" id="ARBA00006275"/>
    </source>
</evidence>
<accession>A0ABU7RF90</accession>
<dbReference type="EMBL" id="JAZGLY010000002">
    <property type="protein sequence ID" value="MEE6186659.1"/>
    <property type="molecule type" value="Genomic_DNA"/>
</dbReference>
<dbReference type="PROSITE" id="PS51257">
    <property type="entry name" value="PROKAR_LIPOPROTEIN"/>
    <property type="match status" value="1"/>
</dbReference>
<dbReference type="Gene3D" id="1.25.40.390">
    <property type="match status" value="1"/>
</dbReference>
<gene>
    <name evidence="9" type="ORF">V2H41_05165</name>
</gene>
<name>A0ABU7RF90_9BACT</name>